<dbReference type="Proteomes" id="UP000653454">
    <property type="component" value="Unassembled WGS sequence"/>
</dbReference>
<evidence type="ECO:0000313" key="1">
    <source>
        <dbReference type="EMBL" id="CAG9119263.1"/>
    </source>
</evidence>
<accession>A0A8S4EUG9</accession>
<organism evidence="1 2">
    <name type="scientific">Plutella xylostella</name>
    <name type="common">Diamondback moth</name>
    <name type="synonym">Plutella maculipennis</name>
    <dbReference type="NCBI Taxonomy" id="51655"/>
    <lineage>
        <taxon>Eukaryota</taxon>
        <taxon>Metazoa</taxon>
        <taxon>Ecdysozoa</taxon>
        <taxon>Arthropoda</taxon>
        <taxon>Hexapoda</taxon>
        <taxon>Insecta</taxon>
        <taxon>Pterygota</taxon>
        <taxon>Neoptera</taxon>
        <taxon>Endopterygota</taxon>
        <taxon>Lepidoptera</taxon>
        <taxon>Glossata</taxon>
        <taxon>Ditrysia</taxon>
        <taxon>Yponomeutoidea</taxon>
        <taxon>Plutellidae</taxon>
        <taxon>Plutella</taxon>
    </lineage>
</organism>
<dbReference type="EMBL" id="CAJHNJ030000022">
    <property type="protein sequence ID" value="CAG9119263.1"/>
    <property type="molecule type" value="Genomic_DNA"/>
</dbReference>
<keyword evidence="2" id="KW-1185">Reference proteome</keyword>
<comment type="caution">
    <text evidence="1">The sequence shown here is derived from an EMBL/GenBank/DDBJ whole genome shotgun (WGS) entry which is preliminary data.</text>
</comment>
<gene>
    <name evidence="1" type="ORF">PLXY2_LOCUS6820</name>
</gene>
<evidence type="ECO:0000313" key="2">
    <source>
        <dbReference type="Proteomes" id="UP000653454"/>
    </source>
</evidence>
<reference evidence="1" key="1">
    <citation type="submission" date="2020-11" db="EMBL/GenBank/DDBJ databases">
        <authorList>
            <person name="Whiteford S."/>
        </authorList>
    </citation>
    <scope>NUCLEOTIDE SEQUENCE</scope>
</reference>
<dbReference type="AlphaFoldDB" id="A0A8S4EUG9"/>
<sequence>MSLARSHHAFGFARPGSVAFGNVRAGSAALGRLSVAGKGVAWMTPRHTRNAGLITTLCTRRAHTQDGLSLSALVTSPPPLRDATDSGYRKLVN</sequence>
<proteinExistence type="predicted"/>
<protein>
    <submittedName>
        <fullName evidence="1">(diamondback moth) hypothetical protein</fullName>
    </submittedName>
</protein>
<name>A0A8S4EUG9_PLUXY</name>